<feature type="transmembrane region" description="Helical" evidence="2">
    <location>
        <begin position="230"/>
        <end position="247"/>
    </location>
</feature>
<name>A0A6A6DVE7_9PEZI</name>
<evidence type="ECO:0000313" key="4">
    <source>
        <dbReference type="Proteomes" id="UP000800200"/>
    </source>
</evidence>
<evidence type="ECO:0000256" key="1">
    <source>
        <dbReference type="SAM" id="MobiDB-lite"/>
    </source>
</evidence>
<gene>
    <name evidence="3" type="ORF">K469DRAFT_691750</name>
</gene>
<keyword evidence="2" id="KW-0812">Transmembrane</keyword>
<dbReference type="EMBL" id="ML994651">
    <property type="protein sequence ID" value="KAF2181656.1"/>
    <property type="molecule type" value="Genomic_DNA"/>
</dbReference>
<keyword evidence="2" id="KW-0472">Membrane</keyword>
<feature type="region of interest" description="Disordered" evidence="1">
    <location>
        <begin position="1"/>
        <end position="47"/>
    </location>
</feature>
<dbReference type="Proteomes" id="UP000800200">
    <property type="component" value="Unassembled WGS sequence"/>
</dbReference>
<organism evidence="3 4">
    <name type="scientific">Zopfia rhizophila CBS 207.26</name>
    <dbReference type="NCBI Taxonomy" id="1314779"/>
    <lineage>
        <taxon>Eukaryota</taxon>
        <taxon>Fungi</taxon>
        <taxon>Dikarya</taxon>
        <taxon>Ascomycota</taxon>
        <taxon>Pezizomycotina</taxon>
        <taxon>Dothideomycetes</taxon>
        <taxon>Dothideomycetes incertae sedis</taxon>
        <taxon>Zopfiaceae</taxon>
        <taxon>Zopfia</taxon>
    </lineage>
</organism>
<dbReference type="AlphaFoldDB" id="A0A6A6DVE7"/>
<feature type="compositionally biased region" description="Basic and acidic residues" evidence="1">
    <location>
        <begin position="16"/>
        <end position="31"/>
    </location>
</feature>
<proteinExistence type="predicted"/>
<sequence>MEEPTRAVMPIAVGDLNKKNPGDSTSDKIEAEQSGAHPPLSERGHERKVKEVEENFRILKEIHLKAIYQNIDAKDPIIRSLVRDEKLSADRITARRRNCHIHERQERKIVTLKKELFEQEEEILELHSSHGQEIHQLKKENQIISGMSSRRARVVSSTSGFREGSRRRQQKVGQAIELFRDLIRVMDEPAIALFASILETTGINISALFALQTEPDHGRQRMFRDVENTLTDFLLAIYLLMTAILIMKNKKKKKKHDSLGRVGSSSSRGRSQTGEKSSLELLLISGAATL</sequence>
<keyword evidence="2" id="KW-1133">Transmembrane helix</keyword>
<keyword evidence="4" id="KW-1185">Reference proteome</keyword>
<evidence type="ECO:0000313" key="3">
    <source>
        <dbReference type="EMBL" id="KAF2181656.1"/>
    </source>
</evidence>
<accession>A0A6A6DVE7</accession>
<protein>
    <submittedName>
        <fullName evidence="3">Uncharacterized protein</fullName>
    </submittedName>
</protein>
<evidence type="ECO:0000256" key="2">
    <source>
        <dbReference type="SAM" id="Phobius"/>
    </source>
</evidence>
<reference evidence="3" key="1">
    <citation type="journal article" date="2020" name="Stud. Mycol.">
        <title>101 Dothideomycetes genomes: a test case for predicting lifestyles and emergence of pathogens.</title>
        <authorList>
            <person name="Haridas S."/>
            <person name="Albert R."/>
            <person name="Binder M."/>
            <person name="Bloem J."/>
            <person name="Labutti K."/>
            <person name="Salamov A."/>
            <person name="Andreopoulos B."/>
            <person name="Baker S."/>
            <person name="Barry K."/>
            <person name="Bills G."/>
            <person name="Bluhm B."/>
            <person name="Cannon C."/>
            <person name="Castanera R."/>
            <person name="Culley D."/>
            <person name="Daum C."/>
            <person name="Ezra D."/>
            <person name="Gonzalez J."/>
            <person name="Henrissat B."/>
            <person name="Kuo A."/>
            <person name="Liang C."/>
            <person name="Lipzen A."/>
            <person name="Lutzoni F."/>
            <person name="Magnuson J."/>
            <person name="Mondo S."/>
            <person name="Nolan M."/>
            <person name="Ohm R."/>
            <person name="Pangilinan J."/>
            <person name="Park H.-J."/>
            <person name="Ramirez L."/>
            <person name="Alfaro M."/>
            <person name="Sun H."/>
            <person name="Tritt A."/>
            <person name="Yoshinaga Y."/>
            <person name="Zwiers L.-H."/>
            <person name="Turgeon B."/>
            <person name="Goodwin S."/>
            <person name="Spatafora J."/>
            <person name="Crous P."/>
            <person name="Grigoriev I."/>
        </authorList>
    </citation>
    <scope>NUCLEOTIDE SEQUENCE</scope>
    <source>
        <strain evidence="3">CBS 207.26</strain>
    </source>
</reference>